<comment type="caution">
    <text evidence="1">The sequence shown here is derived from an EMBL/GenBank/DDBJ whole genome shotgun (WGS) entry which is preliminary data.</text>
</comment>
<dbReference type="AlphaFoldDB" id="A0A8T0GYW4"/>
<accession>A0A8T0GYW4</accession>
<evidence type="ECO:0000313" key="1">
    <source>
        <dbReference type="EMBL" id="KAG0564250.1"/>
    </source>
</evidence>
<protein>
    <submittedName>
        <fullName evidence="1">Uncharacterized protein</fullName>
    </submittedName>
</protein>
<reference evidence="1" key="1">
    <citation type="submission" date="2020-06" db="EMBL/GenBank/DDBJ databases">
        <title>WGS assembly of Ceratodon purpureus strain R40.</title>
        <authorList>
            <person name="Carey S.B."/>
            <person name="Jenkins J."/>
            <person name="Shu S."/>
            <person name="Lovell J.T."/>
            <person name="Sreedasyam A."/>
            <person name="Maumus F."/>
            <person name="Tiley G.P."/>
            <person name="Fernandez-Pozo N."/>
            <person name="Barry K."/>
            <person name="Chen C."/>
            <person name="Wang M."/>
            <person name="Lipzen A."/>
            <person name="Daum C."/>
            <person name="Saski C.A."/>
            <person name="Payton A.C."/>
            <person name="Mcbreen J.C."/>
            <person name="Conrad R.E."/>
            <person name="Kollar L.M."/>
            <person name="Olsson S."/>
            <person name="Huttunen S."/>
            <person name="Landis J.B."/>
            <person name="Wickett N.J."/>
            <person name="Johnson M.G."/>
            <person name="Rensing S.A."/>
            <person name="Grimwood J."/>
            <person name="Schmutz J."/>
            <person name="Mcdaniel S.F."/>
        </authorList>
    </citation>
    <scope>NUCLEOTIDE SEQUENCE</scope>
    <source>
        <strain evidence="1">R40</strain>
    </source>
</reference>
<gene>
    <name evidence="1" type="ORF">KC19_8G095900</name>
</gene>
<sequence length="456" mass="50901">MSVSGSSLAHSRCLLICHIRINFYSSGRGRPQEHGMLNRYAGQQNVPGVEFSNRQGLSTMDRTTHLHLSSCGRTSEFLDIPGAKRMQSLLSLPRINCCFRTEKASHLKKRKLASSSSSGSYFDVYGDGHGCVSTSEGTVLNTPQEQTLHQAGSSRVLAAWKKIQSWSPTKPKSEALIREGPISVRSSGARNDHDCGLAEPVSRIKGSCHLKTRKYIRSPTEAYVGQSRDFHLSRPIAQPSSKRMDSRRQLAVAAITQALTPSLQPRRHGQGELGLRMANFLLSFMASAQTNETRFCEERVRKSLENMLRKTEAAEREVIAIQSWINDAENQLHAMPSDRDIERLEALLDNVLCHSVADKSVQEKRDEFLRAASNLKYILSNMHTVAEIQELQQEFEVIDKELTRSSDSSKEAVNHLRSAIARGEVAWLQNMESGAAYLEAMARTVLPLEGLYTTNF</sequence>
<evidence type="ECO:0000313" key="2">
    <source>
        <dbReference type="Proteomes" id="UP000822688"/>
    </source>
</evidence>
<proteinExistence type="predicted"/>
<name>A0A8T0GYW4_CERPU</name>
<keyword evidence="2" id="KW-1185">Reference proteome</keyword>
<dbReference type="Proteomes" id="UP000822688">
    <property type="component" value="Chromosome 8"/>
</dbReference>
<dbReference type="EMBL" id="CM026429">
    <property type="protein sequence ID" value="KAG0564250.1"/>
    <property type="molecule type" value="Genomic_DNA"/>
</dbReference>
<organism evidence="1 2">
    <name type="scientific">Ceratodon purpureus</name>
    <name type="common">Fire moss</name>
    <name type="synonym">Dicranum purpureum</name>
    <dbReference type="NCBI Taxonomy" id="3225"/>
    <lineage>
        <taxon>Eukaryota</taxon>
        <taxon>Viridiplantae</taxon>
        <taxon>Streptophyta</taxon>
        <taxon>Embryophyta</taxon>
        <taxon>Bryophyta</taxon>
        <taxon>Bryophytina</taxon>
        <taxon>Bryopsida</taxon>
        <taxon>Dicranidae</taxon>
        <taxon>Pseudoditrichales</taxon>
        <taxon>Ditrichaceae</taxon>
        <taxon>Ceratodon</taxon>
    </lineage>
</organism>